<dbReference type="RefSeq" id="WP_151150153.1">
    <property type="nucleotide sequence ID" value="NZ_WAIE01000001.1"/>
</dbReference>
<dbReference type="GO" id="GO:0045910">
    <property type="term" value="P:negative regulation of DNA recombination"/>
    <property type="evidence" value="ECO:0007669"/>
    <property type="project" value="InterPro"/>
</dbReference>
<evidence type="ECO:0000313" key="11">
    <source>
        <dbReference type="EMBL" id="KAB1443780.1"/>
    </source>
</evidence>
<keyword evidence="6 7" id="KW-0238">DNA-binding</keyword>
<dbReference type="GO" id="GO:0004519">
    <property type="term" value="F:endonuclease activity"/>
    <property type="evidence" value="ECO:0007669"/>
    <property type="project" value="UniProtKB-UniRule"/>
</dbReference>
<evidence type="ECO:0000256" key="9">
    <source>
        <dbReference type="SAM" id="MobiDB-lite"/>
    </source>
</evidence>
<dbReference type="GO" id="GO:0006298">
    <property type="term" value="P:mismatch repair"/>
    <property type="evidence" value="ECO:0007669"/>
    <property type="project" value="InterPro"/>
</dbReference>
<dbReference type="InterPro" id="IPR000432">
    <property type="entry name" value="DNA_mismatch_repair_MutS_C"/>
</dbReference>
<dbReference type="PROSITE" id="PS50828">
    <property type="entry name" value="SMR"/>
    <property type="match status" value="1"/>
</dbReference>
<comment type="function">
    <text evidence="7">Acts as a ribosome collision sensor, splitting the ribosome into its 2 subunits. Detects stalled/collided 70S ribosomes which it binds and splits by an ATP-hydrolysis driven conformational change. Acts upstream of the ribosome quality control system (RQC), a ribosome-associated complex that mediates the extraction of incompletely synthesized nascent chains from stalled ribosomes and their subsequent degradation. Probably generates substrates for RQC.</text>
</comment>
<name>A0A6N6N6A8_9BACT</name>
<dbReference type="PROSITE" id="PS00486">
    <property type="entry name" value="DNA_MISMATCH_REPAIR_2"/>
    <property type="match status" value="1"/>
</dbReference>
<keyword evidence="1 7" id="KW-0699">rRNA-binding</keyword>
<dbReference type="SUPFAM" id="SSF48334">
    <property type="entry name" value="DNA repair protein MutS, domain III"/>
    <property type="match status" value="1"/>
</dbReference>
<gene>
    <name evidence="7" type="primary">mutS2</name>
    <name evidence="7" type="synonym">rqcU</name>
    <name evidence="11" type="ORF">F8A88_05980</name>
</gene>
<keyword evidence="5 7" id="KW-0694">RNA-binding</keyword>
<dbReference type="Gene3D" id="3.40.50.300">
    <property type="entry name" value="P-loop containing nucleotide triphosphate hydrolases"/>
    <property type="match status" value="1"/>
</dbReference>
<protein>
    <recommendedName>
        <fullName evidence="7">Endonuclease MutS2</fullName>
        <ecNumber evidence="7">3.1.-.-</ecNumber>
    </recommendedName>
    <alternativeName>
        <fullName evidence="7">Ribosome-associated protein quality control-upstream factor</fullName>
        <shortName evidence="7">RQC-upstream factor</shortName>
        <shortName evidence="7">RqcU</shortName>
        <ecNumber evidence="7">3.6.4.-</ecNumber>
    </alternativeName>
</protein>
<feature type="region of interest" description="Disordered" evidence="9">
    <location>
        <begin position="588"/>
        <end position="614"/>
    </location>
</feature>
<evidence type="ECO:0000256" key="5">
    <source>
        <dbReference type="ARBA" id="ARBA00022884"/>
    </source>
</evidence>
<keyword evidence="7 11" id="KW-0255">Endonuclease</keyword>
<dbReference type="GO" id="GO:0019843">
    <property type="term" value="F:rRNA binding"/>
    <property type="evidence" value="ECO:0007669"/>
    <property type="project" value="UniProtKB-UniRule"/>
</dbReference>
<reference evidence="11 12" key="1">
    <citation type="journal article" date="2017" name="Int. J. Syst. Evol. Microbiol.">
        <title>Desulfovibrio senegalensis sp. nov., a mesophilic sulfate reducer isolated from marine sediment.</title>
        <authorList>
            <person name="Thioye A."/>
            <person name="Gam Z.B.A."/>
            <person name="Mbengue M."/>
            <person name="Cayol J.L."/>
            <person name="Joseph-Bartoli M."/>
            <person name="Toure-Kane C."/>
            <person name="Labat M."/>
        </authorList>
    </citation>
    <scope>NUCLEOTIDE SEQUENCE [LARGE SCALE GENOMIC DNA]</scope>
    <source>
        <strain evidence="11 12">DSM 101509</strain>
    </source>
</reference>
<dbReference type="SMART" id="SM00463">
    <property type="entry name" value="SMR"/>
    <property type="match status" value="1"/>
</dbReference>
<dbReference type="OrthoDB" id="9808166at2"/>
<dbReference type="AlphaFoldDB" id="A0A6N6N6A8"/>
<evidence type="ECO:0000256" key="4">
    <source>
        <dbReference type="ARBA" id="ARBA00022840"/>
    </source>
</evidence>
<comment type="function">
    <text evidence="7">Endonuclease that is involved in the suppression of homologous recombination and thus may have a key role in the control of bacterial genetic diversity.</text>
</comment>
<dbReference type="Pfam" id="PF00488">
    <property type="entry name" value="MutS_V"/>
    <property type="match status" value="1"/>
</dbReference>
<comment type="caution">
    <text evidence="11">The sequence shown here is derived from an EMBL/GenBank/DDBJ whole genome shotgun (WGS) entry which is preliminary data.</text>
</comment>
<keyword evidence="12" id="KW-1185">Reference proteome</keyword>
<dbReference type="SMART" id="SM00533">
    <property type="entry name" value="MUTSd"/>
    <property type="match status" value="1"/>
</dbReference>
<dbReference type="SUPFAM" id="SSF52540">
    <property type="entry name" value="P-loop containing nucleoside triphosphate hydrolases"/>
    <property type="match status" value="1"/>
</dbReference>
<dbReference type="GO" id="GO:0016887">
    <property type="term" value="F:ATP hydrolysis activity"/>
    <property type="evidence" value="ECO:0007669"/>
    <property type="project" value="InterPro"/>
</dbReference>
<feature type="compositionally biased region" description="Polar residues" evidence="9">
    <location>
        <begin position="601"/>
        <end position="611"/>
    </location>
</feature>
<dbReference type="InterPro" id="IPR036063">
    <property type="entry name" value="Smr_dom_sf"/>
</dbReference>
<evidence type="ECO:0000259" key="10">
    <source>
        <dbReference type="PROSITE" id="PS50828"/>
    </source>
</evidence>
<dbReference type="PANTHER" id="PTHR48466">
    <property type="entry name" value="OS10G0509000 PROTEIN-RELATED"/>
    <property type="match status" value="1"/>
</dbReference>
<evidence type="ECO:0000256" key="7">
    <source>
        <dbReference type="HAMAP-Rule" id="MF_00092"/>
    </source>
</evidence>
<comment type="similarity">
    <text evidence="7">Belongs to the DNA mismatch repair MutS family. MutS2 subfamily.</text>
</comment>
<dbReference type="InterPro" id="IPR002625">
    <property type="entry name" value="Smr_dom"/>
</dbReference>
<evidence type="ECO:0000256" key="6">
    <source>
        <dbReference type="ARBA" id="ARBA00023125"/>
    </source>
</evidence>
<keyword evidence="3 7" id="KW-0378">Hydrolase</keyword>
<dbReference type="InterPro" id="IPR027417">
    <property type="entry name" value="P-loop_NTPase"/>
</dbReference>
<feature type="binding site" evidence="7">
    <location>
        <begin position="334"/>
        <end position="341"/>
    </location>
    <ligand>
        <name>ATP</name>
        <dbReference type="ChEBI" id="CHEBI:30616"/>
    </ligand>
</feature>
<dbReference type="InterPro" id="IPR036187">
    <property type="entry name" value="DNA_mismatch_repair_MutS_sf"/>
</dbReference>
<feature type="region of interest" description="Disordered" evidence="9">
    <location>
        <begin position="663"/>
        <end position="684"/>
    </location>
</feature>
<keyword evidence="4 7" id="KW-0067">ATP-binding</keyword>
<feature type="domain" description="Smr" evidence="10">
    <location>
        <begin position="688"/>
        <end position="763"/>
    </location>
</feature>
<dbReference type="PANTHER" id="PTHR48466:SF2">
    <property type="entry name" value="OS10G0509000 PROTEIN"/>
    <property type="match status" value="1"/>
</dbReference>
<feature type="coiled-coil region" evidence="8">
    <location>
        <begin position="522"/>
        <end position="563"/>
    </location>
</feature>
<evidence type="ECO:0000256" key="8">
    <source>
        <dbReference type="SAM" id="Coils"/>
    </source>
</evidence>
<dbReference type="Gene3D" id="3.30.1370.110">
    <property type="match status" value="1"/>
</dbReference>
<dbReference type="Proteomes" id="UP000438699">
    <property type="component" value="Unassembled WGS sequence"/>
</dbReference>
<dbReference type="Pfam" id="PF01713">
    <property type="entry name" value="Smr"/>
    <property type="match status" value="1"/>
</dbReference>
<dbReference type="HAMAP" id="MF_00092">
    <property type="entry name" value="MutS2"/>
    <property type="match status" value="1"/>
</dbReference>
<dbReference type="SMART" id="SM00534">
    <property type="entry name" value="MUTSac"/>
    <property type="match status" value="1"/>
</dbReference>
<dbReference type="GO" id="GO:0005524">
    <property type="term" value="F:ATP binding"/>
    <property type="evidence" value="ECO:0007669"/>
    <property type="project" value="UniProtKB-UniRule"/>
</dbReference>
<feature type="coiled-coil region" evidence="8">
    <location>
        <begin position="228"/>
        <end position="255"/>
    </location>
</feature>
<dbReference type="PIRSF" id="PIRSF005814">
    <property type="entry name" value="MutS_YshD"/>
    <property type="match status" value="1"/>
</dbReference>
<dbReference type="NCBIfam" id="TIGR01069">
    <property type="entry name" value="mutS2"/>
    <property type="match status" value="1"/>
</dbReference>
<dbReference type="GO" id="GO:0140664">
    <property type="term" value="F:ATP-dependent DNA damage sensor activity"/>
    <property type="evidence" value="ECO:0007669"/>
    <property type="project" value="InterPro"/>
</dbReference>
<evidence type="ECO:0000256" key="2">
    <source>
        <dbReference type="ARBA" id="ARBA00022741"/>
    </source>
</evidence>
<dbReference type="InterPro" id="IPR045076">
    <property type="entry name" value="MutS"/>
</dbReference>
<dbReference type="InterPro" id="IPR005747">
    <property type="entry name" value="MutS2"/>
</dbReference>
<evidence type="ECO:0000256" key="1">
    <source>
        <dbReference type="ARBA" id="ARBA00022730"/>
    </source>
</evidence>
<dbReference type="EMBL" id="WAIE01000001">
    <property type="protein sequence ID" value="KAB1443780.1"/>
    <property type="molecule type" value="Genomic_DNA"/>
</dbReference>
<keyword evidence="7" id="KW-0540">Nuclease</keyword>
<comment type="subunit">
    <text evidence="7">Homodimer. Binds to stalled ribosomes, contacting rRNA.</text>
</comment>
<dbReference type="GO" id="GO:0030983">
    <property type="term" value="F:mismatched DNA binding"/>
    <property type="evidence" value="ECO:0007669"/>
    <property type="project" value="InterPro"/>
</dbReference>
<proteinExistence type="inferred from homology"/>
<dbReference type="GO" id="GO:0043023">
    <property type="term" value="F:ribosomal large subunit binding"/>
    <property type="evidence" value="ECO:0007669"/>
    <property type="project" value="UniProtKB-UniRule"/>
</dbReference>
<accession>A0A6N6N6A8</accession>
<evidence type="ECO:0000256" key="3">
    <source>
        <dbReference type="ARBA" id="ARBA00022801"/>
    </source>
</evidence>
<keyword evidence="2 7" id="KW-0547">Nucleotide-binding</keyword>
<sequence>MESRSFQLLEFHKILDVLSGFAKSEPGAFSCTRLPVLSDSAQIQKKAALFNQTLEWLDQTQFKLPWFPSLEGLFQYLDSGRGQLDQDALFALKNVLDILNTLKQSLSDFEEKGWDALGHALFDTPWPQKVLSAIGRCLDNEGRLKDDSSPDLLAIRQEIRSIHTRCSKRVKDFVLKEGISNYLQDDFMTISSDRYVLPLKVNFKKRLDGIIHDYSQTGETCYFEPMFLVETNNRLQELKREEREEENKVLKYLTDLVVQEREQIESGYHNLVDMDVLMAKIALAGEYNGRVVDVMPGPATLREARHPLLALQEEQVQSLDIEYLEDIRALIVSGGNAGGKTVSLKTLGLIALMAYAGLPVPVAAGSRIPLWKEIFVIMGDEQSLEENVSTFTAQIHYLKRAWDHVDADSLFILDEFGAGTDPTQGAALAQAVVDGLMEKQATVIAATHFPALKAYAVATAGVRAASVLFDPATKKPLFKLAYDQVGASIALDVARDNGLPESVLEKAESYLLLDGSDTSAVLDRLNALAVQREQELEQLKAKEKKLKKKYDKLTVEFERKRKKLLSDLQAQSQRIVRQWKEDKISRKQAQKELAGMRSKLSEGSTSTSDGPTFSFADIRPGMRVQYVAWGKSGVVSEVNTRKKQAKVEINGVAMWVKAEHLGPASDQKQHNTGHSLQATPGDGKTLELDIRGRRADEAIAELERFLDNALLQGAGSVEIIHGKGTGALRREVHNFLKSYPAIDGFTLANEDRGGDGMTQVTLK</sequence>
<dbReference type="EC" id="3.1.-.-" evidence="7"/>
<dbReference type="EC" id="3.6.4.-" evidence="7"/>
<dbReference type="InterPro" id="IPR007696">
    <property type="entry name" value="DNA_mismatch_repair_MutS_core"/>
</dbReference>
<keyword evidence="8" id="KW-0175">Coiled coil</keyword>
<organism evidence="11 12">
    <name type="scientific">Pseudodesulfovibrio senegalensis</name>
    <dbReference type="NCBI Taxonomy" id="1721087"/>
    <lineage>
        <taxon>Bacteria</taxon>
        <taxon>Pseudomonadati</taxon>
        <taxon>Thermodesulfobacteriota</taxon>
        <taxon>Desulfovibrionia</taxon>
        <taxon>Desulfovibrionales</taxon>
        <taxon>Desulfovibrionaceae</taxon>
    </lineage>
</organism>
<dbReference type="GO" id="GO:0072344">
    <property type="term" value="P:rescue of stalled ribosome"/>
    <property type="evidence" value="ECO:0007669"/>
    <property type="project" value="UniProtKB-UniRule"/>
</dbReference>
<evidence type="ECO:0000313" key="12">
    <source>
        <dbReference type="Proteomes" id="UP000438699"/>
    </source>
</evidence>
<dbReference type="SUPFAM" id="SSF160443">
    <property type="entry name" value="SMR domain-like"/>
    <property type="match status" value="1"/>
</dbReference>